<accession>A0A8H4ADY9</accession>
<evidence type="ECO:0000313" key="2">
    <source>
        <dbReference type="Proteomes" id="UP000439903"/>
    </source>
</evidence>
<dbReference type="AlphaFoldDB" id="A0A8H4ADY9"/>
<gene>
    <name evidence="1" type="ORF">F8M41_023146</name>
</gene>
<dbReference type="OrthoDB" id="2439925at2759"/>
<dbReference type="Proteomes" id="UP000439903">
    <property type="component" value="Unassembled WGS sequence"/>
</dbReference>
<organism evidence="1 2">
    <name type="scientific">Gigaspora margarita</name>
    <dbReference type="NCBI Taxonomy" id="4874"/>
    <lineage>
        <taxon>Eukaryota</taxon>
        <taxon>Fungi</taxon>
        <taxon>Fungi incertae sedis</taxon>
        <taxon>Mucoromycota</taxon>
        <taxon>Glomeromycotina</taxon>
        <taxon>Glomeromycetes</taxon>
        <taxon>Diversisporales</taxon>
        <taxon>Gigasporaceae</taxon>
        <taxon>Gigaspora</taxon>
    </lineage>
</organism>
<name>A0A8H4ADY9_GIGMA</name>
<reference evidence="1 2" key="1">
    <citation type="journal article" date="2019" name="Environ. Microbiol.">
        <title>At the nexus of three kingdoms: the genome of the mycorrhizal fungus Gigaspora margarita provides insights into plant, endobacterial and fungal interactions.</title>
        <authorList>
            <person name="Venice F."/>
            <person name="Ghignone S."/>
            <person name="Salvioli di Fossalunga A."/>
            <person name="Amselem J."/>
            <person name="Novero M."/>
            <person name="Xianan X."/>
            <person name="Sedzielewska Toro K."/>
            <person name="Morin E."/>
            <person name="Lipzen A."/>
            <person name="Grigoriev I.V."/>
            <person name="Henrissat B."/>
            <person name="Martin F.M."/>
            <person name="Bonfante P."/>
        </authorList>
    </citation>
    <scope>NUCLEOTIDE SEQUENCE [LARGE SCALE GENOMIC DNA]</scope>
    <source>
        <strain evidence="1 2">BEG34</strain>
    </source>
</reference>
<dbReference type="EMBL" id="WTPW01000741">
    <property type="protein sequence ID" value="KAF0483983.1"/>
    <property type="molecule type" value="Genomic_DNA"/>
</dbReference>
<protein>
    <submittedName>
        <fullName evidence="1">Uncharacterized protein</fullName>
    </submittedName>
</protein>
<keyword evidence="2" id="KW-1185">Reference proteome</keyword>
<comment type="caution">
    <text evidence="1">The sequence shown here is derived from an EMBL/GenBank/DDBJ whole genome shotgun (WGS) entry which is preliminary data.</text>
</comment>
<evidence type="ECO:0000313" key="1">
    <source>
        <dbReference type="EMBL" id="KAF0483983.1"/>
    </source>
</evidence>
<sequence length="120" mass="14242">MDSYYLRLEDLDVTLIADQDIDDYSRFEYLEKTIILDQNIDNYCSRLEDPEENWITDQNDQGFTHDYLATTKIRSLLEDQIIENEEGDVKNMLLENEDNESYKIPEVKTLKQSSCIIFDN</sequence>
<proteinExistence type="predicted"/>